<proteinExistence type="predicted"/>
<evidence type="ECO:0000313" key="1">
    <source>
        <dbReference type="EMBL" id="KAG6575340.1"/>
    </source>
</evidence>
<feature type="non-terminal residue" evidence="1">
    <location>
        <position position="1"/>
    </location>
</feature>
<reference evidence="1 2" key="1">
    <citation type="journal article" date="2021" name="Hortic Res">
        <title>The domestication of Cucurbita argyrosperma as revealed by the genome of its wild relative.</title>
        <authorList>
            <person name="Barrera-Redondo J."/>
            <person name="Sanchez-de la Vega G."/>
            <person name="Aguirre-Liguori J.A."/>
            <person name="Castellanos-Morales G."/>
            <person name="Gutierrez-Guerrero Y.T."/>
            <person name="Aguirre-Dugua X."/>
            <person name="Aguirre-Planter E."/>
            <person name="Tenaillon M.I."/>
            <person name="Lira-Saade R."/>
            <person name="Eguiarte L.E."/>
        </authorList>
    </citation>
    <scope>NUCLEOTIDE SEQUENCE [LARGE SCALE GENOMIC DNA]</scope>
    <source>
        <strain evidence="1">JBR-2021</strain>
    </source>
</reference>
<dbReference type="AlphaFoldDB" id="A0AAV6M5F4"/>
<sequence>MTRYRCCRSRLTPKTSKSCLYRLIHSALHRLIHLALNQRLQCLQDNNNNRLIARCRRSSRLQNRLCWSSSFYKLFLIPRVHIGHIRV</sequence>
<keyword evidence="2" id="KW-1185">Reference proteome</keyword>
<organism evidence="1 2">
    <name type="scientific">Cucurbita argyrosperma subsp. sororia</name>
    <dbReference type="NCBI Taxonomy" id="37648"/>
    <lineage>
        <taxon>Eukaryota</taxon>
        <taxon>Viridiplantae</taxon>
        <taxon>Streptophyta</taxon>
        <taxon>Embryophyta</taxon>
        <taxon>Tracheophyta</taxon>
        <taxon>Spermatophyta</taxon>
        <taxon>Magnoliopsida</taxon>
        <taxon>eudicotyledons</taxon>
        <taxon>Gunneridae</taxon>
        <taxon>Pentapetalae</taxon>
        <taxon>rosids</taxon>
        <taxon>fabids</taxon>
        <taxon>Cucurbitales</taxon>
        <taxon>Cucurbitaceae</taxon>
        <taxon>Cucurbiteae</taxon>
        <taxon>Cucurbita</taxon>
    </lineage>
</organism>
<dbReference type="EMBL" id="JAGKQH010000017">
    <property type="protein sequence ID" value="KAG6575340.1"/>
    <property type="molecule type" value="Genomic_DNA"/>
</dbReference>
<comment type="caution">
    <text evidence="1">The sequence shown here is derived from an EMBL/GenBank/DDBJ whole genome shotgun (WGS) entry which is preliminary data.</text>
</comment>
<accession>A0AAV6M5F4</accession>
<name>A0AAV6M5F4_9ROSI</name>
<protein>
    <submittedName>
        <fullName evidence="1">Uncharacterized protein</fullName>
    </submittedName>
</protein>
<evidence type="ECO:0000313" key="2">
    <source>
        <dbReference type="Proteomes" id="UP000685013"/>
    </source>
</evidence>
<gene>
    <name evidence="1" type="ORF">SDJN03_25979</name>
</gene>
<dbReference type="Proteomes" id="UP000685013">
    <property type="component" value="Chromosome 17"/>
</dbReference>